<dbReference type="AlphaFoldDB" id="A0A9Q0AP33"/>
<dbReference type="PRINTS" id="PR00463">
    <property type="entry name" value="EP450I"/>
</dbReference>
<accession>A0A9Q0AP33</accession>
<dbReference type="Pfam" id="PF00067">
    <property type="entry name" value="p450"/>
    <property type="match status" value="2"/>
</dbReference>
<feature type="binding site" description="axial binding residue" evidence="6">
    <location>
        <position position="521"/>
    </location>
    <ligand>
        <name>heme</name>
        <dbReference type="ChEBI" id="CHEBI:30413"/>
    </ligand>
    <ligandPart>
        <name>Fe</name>
        <dbReference type="ChEBI" id="CHEBI:18248"/>
    </ligandPart>
</feature>
<dbReference type="GO" id="GO:0016705">
    <property type="term" value="F:oxidoreductase activity, acting on paired donors, with incorporation or reduction of molecular oxygen"/>
    <property type="evidence" value="ECO:0007669"/>
    <property type="project" value="InterPro"/>
</dbReference>
<evidence type="ECO:0000256" key="3">
    <source>
        <dbReference type="ARBA" id="ARBA00022617"/>
    </source>
</evidence>
<dbReference type="PANTHER" id="PTHR24305:SF232">
    <property type="entry name" value="P450, PUTATIVE (EUROFUNG)-RELATED"/>
    <property type="match status" value="1"/>
</dbReference>
<sequence>MYSLPLMPQHIIAAGTFVLVVALPALYRALLPKPIPGIPYKKGSDRRILGDVQDVLKWNYETKEIWSYMRRLAVELDSPVIQVFMRPFGKPWVIVNDFREAHDIQMFRSSDFDRARVLEDIFGVLLPSCHVWMPTNDKFRAHRNLIRDTMSPAFLNGIVAPALHERCQNMLELWKERARLAQGRPFEGDHDIFRATLDIILAATFELEAGTISTHKKHLSGLKEMKLPDGQDLPAVFPEINDPKEFTSIRSLLDSVEIGLNSPLPTPHMKFALSFYPELSAARKYKDEMIGQRVQRAWDKFYANPDAQGSVHCAMDLLIQRQAQMAKKENRDMTYDIQAIKGELFGFIAAGHETTSTTICWAIKYLTEYQEVQKILRDKLRETHHCAFAAGRLPSADEIVSNTTAYLDAFIEENHRCGNTVPTIVRHTINDTTILGHKIPKGTDVFMLTNGPSYQAPSFSVDETLRTKSSQDGKGKFGNWSSEDIDQFSPDRWLVSEGNGEVRFDARAGPAHPYGVGQRGCFGSKFAQLELKVILTLIVWTFELKPIPAALAGFEGHDKNTKRAQKVYIRLSKVD</sequence>
<dbReference type="InterPro" id="IPR036396">
    <property type="entry name" value="Cyt_P450_sf"/>
</dbReference>
<evidence type="ECO:0000313" key="8">
    <source>
        <dbReference type="Proteomes" id="UP000829685"/>
    </source>
</evidence>
<keyword evidence="4 6" id="KW-0479">Metal-binding</keyword>
<dbReference type="SUPFAM" id="SSF48264">
    <property type="entry name" value="Cytochrome P450"/>
    <property type="match status" value="1"/>
</dbReference>
<evidence type="ECO:0000256" key="5">
    <source>
        <dbReference type="ARBA" id="ARBA00023004"/>
    </source>
</evidence>
<comment type="caution">
    <text evidence="7">The sequence shown here is derived from an EMBL/GenBank/DDBJ whole genome shotgun (WGS) entry which is preliminary data.</text>
</comment>
<dbReference type="GO" id="GO:0005506">
    <property type="term" value="F:iron ion binding"/>
    <property type="evidence" value="ECO:0007669"/>
    <property type="project" value="InterPro"/>
</dbReference>
<name>A0A9Q0AP33_9PEZI</name>
<organism evidence="7 8">
    <name type="scientific">Neoarthrinium moseri</name>
    <dbReference type="NCBI Taxonomy" id="1658444"/>
    <lineage>
        <taxon>Eukaryota</taxon>
        <taxon>Fungi</taxon>
        <taxon>Dikarya</taxon>
        <taxon>Ascomycota</taxon>
        <taxon>Pezizomycotina</taxon>
        <taxon>Sordariomycetes</taxon>
        <taxon>Xylariomycetidae</taxon>
        <taxon>Amphisphaeriales</taxon>
        <taxon>Apiosporaceae</taxon>
        <taxon>Neoarthrinium</taxon>
    </lineage>
</organism>
<evidence type="ECO:0000256" key="4">
    <source>
        <dbReference type="ARBA" id="ARBA00022723"/>
    </source>
</evidence>
<proteinExistence type="inferred from homology"/>
<dbReference type="InterPro" id="IPR001128">
    <property type="entry name" value="Cyt_P450"/>
</dbReference>
<comment type="similarity">
    <text evidence="2">Belongs to the cytochrome P450 family.</text>
</comment>
<dbReference type="InterPro" id="IPR050121">
    <property type="entry name" value="Cytochrome_P450_monoxygenase"/>
</dbReference>
<dbReference type="GO" id="GO:0020037">
    <property type="term" value="F:heme binding"/>
    <property type="evidence" value="ECO:0007669"/>
    <property type="project" value="InterPro"/>
</dbReference>
<dbReference type="Proteomes" id="UP000829685">
    <property type="component" value="Unassembled WGS sequence"/>
</dbReference>
<protein>
    <recommendedName>
        <fullName evidence="9">Cytochrome P450</fullName>
    </recommendedName>
</protein>
<keyword evidence="5 6" id="KW-0408">Iron</keyword>
<evidence type="ECO:0008006" key="9">
    <source>
        <dbReference type="Google" id="ProtNLM"/>
    </source>
</evidence>
<comment type="cofactor">
    <cofactor evidence="1 6">
        <name>heme</name>
        <dbReference type="ChEBI" id="CHEBI:30413"/>
    </cofactor>
</comment>
<dbReference type="EMBL" id="JAFIMR010000020">
    <property type="protein sequence ID" value="KAI1866408.1"/>
    <property type="molecule type" value="Genomic_DNA"/>
</dbReference>
<evidence type="ECO:0000256" key="6">
    <source>
        <dbReference type="PIRSR" id="PIRSR602401-1"/>
    </source>
</evidence>
<evidence type="ECO:0000313" key="7">
    <source>
        <dbReference type="EMBL" id="KAI1866408.1"/>
    </source>
</evidence>
<evidence type="ECO:0000256" key="2">
    <source>
        <dbReference type="ARBA" id="ARBA00010617"/>
    </source>
</evidence>
<dbReference type="Gene3D" id="1.10.630.10">
    <property type="entry name" value="Cytochrome P450"/>
    <property type="match status" value="1"/>
</dbReference>
<dbReference type="GO" id="GO:0004497">
    <property type="term" value="F:monooxygenase activity"/>
    <property type="evidence" value="ECO:0007669"/>
    <property type="project" value="InterPro"/>
</dbReference>
<reference evidence="7" key="1">
    <citation type="submission" date="2021-03" db="EMBL/GenBank/DDBJ databases">
        <title>Revisited historic fungal species revealed as producer of novel bioactive compounds through whole genome sequencing and comparative genomics.</title>
        <authorList>
            <person name="Vignolle G.A."/>
            <person name="Hochenegger N."/>
            <person name="Mach R.L."/>
            <person name="Mach-Aigner A.R."/>
            <person name="Javad Rahimi M."/>
            <person name="Salim K.A."/>
            <person name="Chan C.M."/>
            <person name="Lim L.B.L."/>
            <person name="Cai F."/>
            <person name="Druzhinina I.S."/>
            <person name="U'Ren J.M."/>
            <person name="Derntl C."/>
        </authorList>
    </citation>
    <scope>NUCLEOTIDE SEQUENCE</scope>
    <source>
        <strain evidence="7">TUCIM 5799</strain>
    </source>
</reference>
<evidence type="ECO:0000256" key="1">
    <source>
        <dbReference type="ARBA" id="ARBA00001971"/>
    </source>
</evidence>
<keyword evidence="8" id="KW-1185">Reference proteome</keyword>
<dbReference type="PANTHER" id="PTHR24305">
    <property type="entry name" value="CYTOCHROME P450"/>
    <property type="match status" value="1"/>
</dbReference>
<gene>
    <name evidence="7" type="ORF">JX265_007709</name>
</gene>
<keyword evidence="3 6" id="KW-0349">Heme</keyword>
<dbReference type="PRINTS" id="PR00385">
    <property type="entry name" value="P450"/>
</dbReference>
<dbReference type="InterPro" id="IPR002401">
    <property type="entry name" value="Cyt_P450_E_grp-I"/>
</dbReference>